<dbReference type="RefSeq" id="WP_145997012.1">
    <property type="nucleotide sequence ID" value="NZ_FXZD01000026.1"/>
</dbReference>
<evidence type="ECO:0000256" key="2">
    <source>
        <dbReference type="SAM" id="SignalP"/>
    </source>
</evidence>
<evidence type="ECO:0008006" key="5">
    <source>
        <dbReference type="Google" id="ProtNLM"/>
    </source>
</evidence>
<sequence length="217" mass="23182">MTFWKTPVPGLLALVMFVGLSGCTADDSNDESSPSESTPAASPCEGLVGYESVPADLPDGDTVDLVSTGIPVERPPAEGITREPDGTLTPSMEDKAFLLVGLPRPAGTKVPDDLVSSVAVTTFSVAEGTSDTPADCSEDIEASVTFISSEYLPIWEVKFDSPPYTVSLAEIDAPGVDRMLNFRTDSPLKFAYPDDGKLESKPQFVAKQVYQEYFDSK</sequence>
<evidence type="ECO:0000313" key="3">
    <source>
        <dbReference type="EMBL" id="SMY05314.1"/>
    </source>
</evidence>
<gene>
    <name evidence="3" type="ORF">BANT918_03357</name>
</gene>
<dbReference type="AlphaFoldDB" id="A0A2H1L0H3"/>
<name>A0A2H1L0H3_9MICO</name>
<reference evidence="3 4" key="1">
    <citation type="submission" date="2017-03" db="EMBL/GenBank/DDBJ databases">
        <authorList>
            <person name="Afonso C.L."/>
            <person name="Miller P.J."/>
            <person name="Scott M.A."/>
            <person name="Spackman E."/>
            <person name="Goraichik I."/>
            <person name="Dimitrov K.M."/>
            <person name="Suarez D.L."/>
            <person name="Swayne D.E."/>
        </authorList>
    </citation>
    <scope>NUCLEOTIDE SEQUENCE [LARGE SCALE GENOMIC DNA]</scope>
    <source>
        <strain evidence="3 4">CNRZ 918</strain>
    </source>
</reference>
<evidence type="ECO:0000313" key="4">
    <source>
        <dbReference type="Proteomes" id="UP000234433"/>
    </source>
</evidence>
<proteinExistence type="predicted"/>
<feature type="region of interest" description="Disordered" evidence="1">
    <location>
        <begin position="26"/>
        <end position="52"/>
    </location>
</feature>
<dbReference type="Proteomes" id="UP000234433">
    <property type="component" value="Unassembled WGS sequence"/>
</dbReference>
<keyword evidence="2" id="KW-0732">Signal</keyword>
<dbReference type="EMBL" id="FXZD01000026">
    <property type="protein sequence ID" value="SMY05314.1"/>
    <property type="molecule type" value="Genomic_DNA"/>
</dbReference>
<evidence type="ECO:0000256" key="1">
    <source>
        <dbReference type="SAM" id="MobiDB-lite"/>
    </source>
</evidence>
<protein>
    <recommendedName>
        <fullName evidence="5">Lipoprotein</fullName>
    </recommendedName>
</protein>
<feature type="signal peptide" evidence="2">
    <location>
        <begin position="1"/>
        <end position="25"/>
    </location>
</feature>
<dbReference type="PROSITE" id="PS51257">
    <property type="entry name" value="PROKAR_LIPOPROTEIN"/>
    <property type="match status" value="1"/>
</dbReference>
<organism evidence="3 4">
    <name type="scientific">Brevibacterium antiquum CNRZ 918</name>
    <dbReference type="NCBI Taxonomy" id="1255637"/>
    <lineage>
        <taxon>Bacteria</taxon>
        <taxon>Bacillati</taxon>
        <taxon>Actinomycetota</taxon>
        <taxon>Actinomycetes</taxon>
        <taxon>Micrococcales</taxon>
        <taxon>Brevibacteriaceae</taxon>
        <taxon>Brevibacterium</taxon>
    </lineage>
</organism>
<feature type="compositionally biased region" description="Low complexity" evidence="1">
    <location>
        <begin position="31"/>
        <end position="43"/>
    </location>
</feature>
<accession>A0A2H1L0H3</accession>
<feature type="chain" id="PRO_5013756073" description="Lipoprotein" evidence="2">
    <location>
        <begin position="26"/>
        <end position="217"/>
    </location>
</feature>